<dbReference type="AlphaFoldDB" id="A0ABD7GIB4"/>
<dbReference type="Proteomes" id="UP000253915">
    <property type="component" value="Unassembled WGS sequence"/>
</dbReference>
<dbReference type="InterPro" id="IPR006433">
    <property type="entry name" value="Prohead_protease"/>
</dbReference>
<feature type="domain" description="Prohead serine protease" evidence="4">
    <location>
        <begin position="32"/>
        <end position="171"/>
    </location>
</feature>
<keyword evidence="1" id="KW-1188">Viral release from host cell</keyword>
<reference evidence="5 6" key="1">
    <citation type="journal article" date="2018" name="Elife">
        <title>Discovery and characterization of a prevalent human gut bacterial enzyme sufficient for the inactivation of a family of plant toxins.</title>
        <authorList>
            <person name="Koppel N."/>
            <person name="Bisanz J.E."/>
            <person name="Pandelia M.E."/>
            <person name="Turnbaugh P.J."/>
            <person name="Balskus E.P."/>
        </authorList>
    </citation>
    <scope>NUCLEOTIDE SEQUENCE [LARGE SCALE GENOMIC DNA]</scope>
    <source>
        <strain evidence="5 6">16A</strain>
    </source>
</reference>
<sequence>MPISQDRVYRMFSAPLATAPAAEHRKIFDTDYYVEGYATTFNDPYELCYGIREQISPGVLDGADLTDVIMQYDHEGMVFARNRAGNLHIASDSHGIFIAADLGKTAAARELYEAIDAGLVDRMSWAFTVAEESWDNENDLRTIMRVKKVYDVSAVSIPANDATAISARSFANGVIEGKKKAQELRRRRKAIQLKAMIAKETTK</sequence>
<name>A0ABD7GIB4_EGGLN</name>
<dbReference type="GeneID" id="69512413"/>
<dbReference type="GO" id="GO:0006508">
    <property type="term" value="P:proteolysis"/>
    <property type="evidence" value="ECO:0007669"/>
    <property type="project" value="UniProtKB-KW"/>
</dbReference>
<evidence type="ECO:0000313" key="5">
    <source>
        <dbReference type="EMBL" id="RDC37687.1"/>
    </source>
</evidence>
<evidence type="ECO:0000259" key="4">
    <source>
        <dbReference type="Pfam" id="PF04586"/>
    </source>
</evidence>
<protein>
    <submittedName>
        <fullName evidence="5">HK97 family phage prohead protease</fullName>
    </submittedName>
</protein>
<keyword evidence="3" id="KW-0378">Hydrolase</keyword>
<dbReference type="InterPro" id="IPR054613">
    <property type="entry name" value="Peptidase_S78_dom"/>
</dbReference>
<keyword evidence="2 5" id="KW-0645">Protease</keyword>
<evidence type="ECO:0000313" key="6">
    <source>
        <dbReference type="Proteomes" id="UP000253915"/>
    </source>
</evidence>
<dbReference type="NCBIfam" id="TIGR01543">
    <property type="entry name" value="proheadase_HK97"/>
    <property type="match status" value="1"/>
</dbReference>
<dbReference type="GO" id="GO:0008233">
    <property type="term" value="F:peptidase activity"/>
    <property type="evidence" value="ECO:0007669"/>
    <property type="project" value="UniProtKB-KW"/>
</dbReference>
<dbReference type="Pfam" id="PF04586">
    <property type="entry name" value="Peptidase_S78"/>
    <property type="match status" value="1"/>
</dbReference>
<dbReference type="RefSeq" id="WP_114526871.1">
    <property type="nucleotide sequence ID" value="NZ_AP025575.1"/>
</dbReference>
<evidence type="ECO:0000256" key="3">
    <source>
        <dbReference type="ARBA" id="ARBA00022801"/>
    </source>
</evidence>
<comment type="caution">
    <text evidence="5">The sequence shown here is derived from an EMBL/GenBank/DDBJ whole genome shotgun (WGS) entry which is preliminary data.</text>
</comment>
<evidence type="ECO:0000256" key="1">
    <source>
        <dbReference type="ARBA" id="ARBA00022612"/>
    </source>
</evidence>
<organism evidence="5 6">
    <name type="scientific">Eggerthella lenta</name>
    <name type="common">Eubacterium lentum</name>
    <dbReference type="NCBI Taxonomy" id="84112"/>
    <lineage>
        <taxon>Bacteria</taxon>
        <taxon>Bacillati</taxon>
        <taxon>Actinomycetota</taxon>
        <taxon>Coriobacteriia</taxon>
        <taxon>Eggerthellales</taxon>
        <taxon>Eggerthellaceae</taxon>
        <taxon>Eggerthella</taxon>
    </lineage>
</organism>
<evidence type="ECO:0000256" key="2">
    <source>
        <dbReference type="ARBA" id="ARBA00022670"/>
    </source>
</evidence>
<dbReference type="EMBL" id="PPUQ01000011">
    <property type="protein sequence ID" value="RDC37687.1"/>
    <property type="molecule type" value="Genomic_DNA"/>
</dbReference>
<proteinExistence type="predicted"/>
<accession>A0ABD7GIB4</accession>
<gene>
    <name evidence="5" type="ORF">C1853_09290</name>
</gene>